<dbReference type="InterPro" id="IPR002049">
    <property type="entry name" value="LE_dom"/>
</dbReference>
<evidence type="ECO:0000256" key="14">
    <source>
        <dbReference type="SAM" id="Phobius"/>
    </source>
</evidence>
<feature type="domain" description="Laminin EGF-like" evidence="17">
    <location>
        <begin position="684"/>
        <end position="736"/>
    </location>
</feature>
<feature type="domain" description="EGF-like" evidence="16">
    <location>
        <begin position="1010"/>
        <end position="1047"/>
    </location>
</feature>
<dbReference type="Pfam" id="PF00054">
    <property type="entry name" value="Laminin_G_1"/>
    <property type="match status" value="2"/>
</dbReference>
<feature type="disulfide bond" evidence="13">
    <location>
        <begin position="737"/>
        <end position="749"/>
    </location>
</feature>
<dbReference type="Proteomes" id="UP001153636">
    <property type="component" value="Chromosome 14"/>
</dbReference>
<dbReference type="SMART" id="SM00280">
    <property type="entry name" value="KAZAL"/>
    <property type="match status" value="8"/>
</dbReference>
<evidence type="ECO:0000256" key="3">
    <source>
        <dbReference type="ARBA" id="ARBA00022530"/>
    </source>
</evidence>
<evidence type="ECO:0000256" key="10">
    <source>
        <dbReference type="ARBA" id="ARBA00023180"/>
    </source>
</evidence>
<keyword evidence="9 12" id="KW-1015">Disulfide bond</keyword>
<gene>
    <name evidence="19" type="ORF">PSYICH_LOCUS4240</name>
</gene>
<dbReference type="InterPro" id="IPR050653">
    <property type="entry name" value="Prot_Inhib_GrowthFact_Antg"/>
</dbReference>
<dbReference type="CDD" id="cd00055">
    <property type="entry name" value="EGF_Lam"/>
    <property type="match status" value="2"/>
</dbReference>
<feature type="domain" description="Laminin EGF-like" evidence="17">
    <location>
        <begin position="737"/>
        <end position="784"/>
    </location>
</feature>
<dbReference type="InterPro" id="IPR003884">
    <property type="entry name" value="FacI_MAC"/>
</dbReference>
<feature type="disulfide bond" evidence="13">
    <location>
        <begin position="705"/>
        <end position="714"/>
    </location>
</feature>
<dbReference type="Gene3D" id="3.30.60.30">
    <property type="match status" value="8"/>
</dbReference>
<evidence type="ECO:0000259" key="16">
    <source>
        <dbReference type="PROSITE" id="PS50026"/>
    </source>
</evidence>
<feature type="disulfide bond" evidence="12">
    <location>
        <begin position="1516"/>
        <end position="1525"/>
    </location>
</feature>
<dbReference type="GO" id="GO:0120035">
    <property type="term" value="P:regulation of plasma membrane bounded cell projection organization"/>
    <property type="evidence" value="ECO:0007669"/>
    <property type="project" value="UniProtKB-ARBA"/>
</dbReference>
<dbReference type="InterPro" id="IPR013320">
    <property type="entry name" value="ConA-like_dom_sf"/>
</dbReference>
<feature type="disulfide bond" evidence="13">
    <location>
        <begin position="758"/>
        <end position="767"/>
    </location>
</feature>
<evidence type="ECO:0000256" key="7">
    <source>
        <dbReference type="ARBA" id="ARBA00022782"/>
    </source>
</evidence>
<dbReference type="InterPro" id="IPR003645">
    <property type="entry name" value="Fol_N"/>
</dbReference>
<evidence type="ECO:0000256" key="11">
    <source>
        <dbReference type="ARBA" id="ARBA00023292"/>
    </source>
</evidence>
<dbReference type="SMART" id="SM00274">
    <property type="entry name" value="FOLN"/>
    <property type="match status" value="8"/>
</dbReference>
<dbReference type="FunFam" id="3.30.60.30:FF:000040">
    <property type="entry name" value="Agrin, putative"/>
    <property type="match status" value="1"/>
</dbReference>
<keyword evidence="11 13" id="KW-0424">Laminin EGF-like domain</keyword>
<evidence type="ECO:0000259" key="18">
    <source>
        <dbReference type="PROSITE" id="PS51465"/>
    </source>
</evidence>
<dbReference type="PROSITE" id="PS00022">
    <property type="entry name" value="EGF_1"/>
    <property type="match status" value="3"/>
</dbReference>
<dbReference type="SMART" id="SM00179">
    <property type="entry name" value="EGF_CA"/>
    <property type="match status" value="3"/>
</dbReference>
<keyword evidence="14" id="KW-0812">Transmembrane</keyword>
<evidence type="ECO:0000259" key="15">
    <source>
        <dbReference type="PROSITE" id="PS50025"/>
    </source>
</evidence>
<dbReference type="SMART" id="SM00181">
    <property type="entry name" value="EGF"/>
    <property type="match status" value="8"/>
</dbReference>
<dbReference type="EMBL" id="OV651826">
    <property type="protein sequence ID" value="CAH1103337.1"/>
    <property type="molecule type" value="Genomic_DNA"/>
</dbReference>
<feature type="domain" description="Laminin G" evidence="15">
    <location>
        <begin position="1586"/>
        <end position="1755"/>
    </location>
</feature>
<dbReference type="SMART" id="SM00282">
    <property type="entry name" value="LamG"/>
    <property type="match status" value="3"/>
</dbReference>
<feature type="domain" description="Kazal-like" evidence="18">
    <location>
        <begin position="460"/>
        <end position="517"/>
    </location>
</feature>
<dbReference type="SUPFAM" id="SSF100895">
    <property type="entry name" value="Kazal-type serine protease inhibitors"/>
    <property type="match status" value="8"/>
</dbReference>
<dbReference type="FunFam" id="2.10.25.10:FF:000209">
    <property type="entry name" value="Laminin subunit alpha 5"/>
    <property type="match status" value="1"/>
</dbReference>
<dbReference type="Pfam" id="PF07648">
    <property type="entry name" value="Kazal_2"/>
    <property type="match status" value="8"/>
</dbReference>
<evidence type="ECO:0000259" key="17">
    <source>
        <dbReference type="PROSITE" id="PS50027"/>
    </source>
</evidence>
<feature type="disulfide bond" evidence="12">
    <location>
        <begin position="1261"/>
        <end position="1270"/>
    </location>
</feature>
<keyword evidence="8" id="KW-0084">Basement membrane</keyword>
<dbReference type="SUPFAM" id="SSF49899">
    <property type="entry name" value="Concanavalin A-like lectins/glucanases"/>
    <property type="match status" value="3"/>
</dbReference>
<feature type="domain" description="EGF-like" evidence="16">
    <location>
        <begin position="1488"/>
        <end position="1526"/>
    </location>
</feature>
<feature type="domain" description="Kazal-like" evidence="18">
    <location>
        <begin position="177"/>
        <end position="229"/>
    </location>
</feature>
<keyword evidence="5" id="KW-0732">Signal</keyword>
<dbReference type="CDD" id="cd00054">
    <property type="entry name" value="EGF_CA"/>
    <property type="match status" value="2"/>
</dbReference>
<dbReference type="OrthoDB" id="88467at2759"/>
<evidence type="ECO:0000313" key="19">
    <source>
        <dbReference type="EMBL" id="CAH1103337.1"/>
    </source>
</evidence>
<dbReference type="PROSITE" id="PS50027">
    <property type="entry name" value="EGF_LAM_2"/>
    <property type="match status" value="2"/>
</dbReference>
<evidence type="ECO:0000256" key="9">
    <source>
        <dbReference type="ARBA" id="ARBA00023157"/>
    </source>
</evidence>
<dbReference type="Gene3D" id="2.10.25.10">
    <property type="entry name" value="Laminin"/>
    <property type="match status" value="5"/>
</dbReference>
<organism evidence="19 20">
    <name type="scientific">Psylliodes chrysocephalus</name>
    <dbReference type="NCBI Taxonomy" id="3402493"/>
    <lineage>
        <taxon>Eukaryota</taxon>
        <taxon>Metazoa</taxon>
        <taxon>Ecdysozoa</taxon>
        <taxon>Arthropoda</taxon>
        <taxon>Hexapoda</taxon>
        <taxon>Insecta</taxon>
        <taxon>Pterygota</taxon>
        <taxon>Neoptera</taxon>
        <taxon>Endopterygota</taxon>
        <taxon>Coleoptera</taxon>
        <taxon>Polyphaga</taxon>
        <taxon>Cucujiformia</taxon>
        <taxon>Chrysomeloidea</taxon>
        <taxon>Chrysomelidae</taxon>
        <taxon>Galerucinae</taxon>
        <taxon>Alticini</taxon>
        <taxon>Psylliodes</taxon>
    </lineage>
</organism>
<proteinExistence type="predicted"/>
<evidence type="ECO:0000313" key="20">
    <source>
        <dbReference type="Proteomes" id="UP001153636"/>
    </source>
</evidence>
<feature type="domain" description="Kazal-like" evidence="18">
    <location>
        <begin position="811"/>
        <end position="868"/>
    </location>
</feature>
<feature type="domain" description="Kazal-like" evidence="18">
    <location>
        <begin position="535"/>
        <end position="586"/>
    </location>
</feature>
<dbReference type="GO" id="GO:0048056">
    <property type="term" value="P:R3/R4 cell differentiation"/>
    <property type="evidence" value="ECO:0007669"/>
    <property type="project" value="UniProtKB-ARBA"/>
</dbReference>
<keyword evidence="4 12" id="KW-0245">EGF-like domain</keyword>
<dbReference type="GO" id="GO:0030510">
    <property type="term" value="P:regulation of BMP signaling pathway"/>
    <property type="evidence" value="ECO:0007669"/>
    <property type="project" value="TreeGrafter"/>
</dbReference>
<feature type="domain" description="EGF-like" evidence="16">
    <location>
        <begin position="1234"/>
        <end position="1271"/>
    </location>
</feature>
<dbReference type="SUPFAM" id="SSF57196">
    <property type="entry name" value="EGF/Laminin"/>
    <property type="match status" value="2"/>
</dbReference>
<dbReference type="GO" id="GO:0016318">
    <property type="term" value="P:ommatidial rotation"/>
    <property type="evidence" value="ECO:0007669"/>
    <property type="project" value="UniProtKB-ARBA"/>
</dbReference>
<dbReference type="CDD" id="cd00104">
    <property type="entry name" value="KAZAL_FS"/>
    <property type="match status" value="6"/>
</dbReference>
<dbReference type="GO" id="GO:0007476">
    <property type="term" value="P:imaginal disc-derived wing morphogenesis"/>
    <property type="evidence" value="ECO:0007669"/>
    <property type="project" value="UniProtKB-ARBA"/>
</dbReference>
<sequence>QEQQHSGYRGCFSSPSNTPASSEQNSFFRTWCRPTILLLFLVLLVVIFVLVSGILLYHNYLVHKPRQTASIEGLLDYPEPCEKTFCAWGAHCINGPDGKALCQCPTFCKPKVDPVCGTDGKTYTNHCELRLASCKARLNTRVKYAGSCEQNDPCRDKECNFGSRCTVNPDGRNATCVCPDKCPNYGDHTTSRAVCGSDGVNYGNQCELQRAACNSQTNITIKFYGKCDPCAGVQCTEPEVCQLDEHRNPVCRCGDPCPLEFTPVCGSDGKTYSNGCSLRQEACRARKLLNIIYRGKCSSGINPCMSVRCSQGEECIINKFGIAHCQCPESCEPIMRPVCSKDGSTFTSECELRRAGCLTKMGIEIAYTGICGENGPCSEHECQFGGTCVERAGTAHCECPDCPAEFEPICGSDGISYSNECKLRLEACKHRRNISVLYEGPCNGCENKKCDFYSECESDGTSEGRCVCPLACTDPKLNNGTVCGTDGVTYTSECELRMASCKAKQYVILAYKGNCDLCQGIECKYGGKCEAGECVCPTNCEQAGEEPVCASDMTTYRNECELQKARCARAANAAPLTVVFYGDCREKFPSAAGSLSRMEVKPCKGEKPLTDPLTARELDCGNGPFRQDCPAGSYCHQTAKFAKCCRKNEPTADKKGCEESWYGCCPDAKTSAQGPNFSGCPSTCDCNKLGSYSDICDAQTQQCRCRPGVGGAKCDRCEPGFWGLPKISTGYHGCIPCACSNFGSVRDDCEQMTGRCVCKPGVQGQKCTVCTNHNKFLGPNGCVTATELAMSSNPSTCTERTCYFGATCVEKDGSALCQCHVNCTNEKESPQMVCGSNGVTYNSACDLRMQACKSQKDIVLQAFGSCRDDIQSTDWPYSGINHQQFTQPDEISSPLSKSTRHLLVPDPRYYYERSSNVRPVSFPDNTDFSNSEPGSNILYRNRGGDFAPAYRPTPATVRVITALLGDLCSDNSDCVISNSHCVKGACICLPSYVESSERQDCLPGSDDPDEFPACSSAPCIHGGTCIDLPASTYACVCTANYTGLLCETEITQAQYNIPAFHGQSFARLRALKAYHKLSLEVEFKSYTDNGVILYNQQKADGLGDFVSLAIINGFIEFKYNLGNGAVLIRSVDKVKIGFNHKVVIKRYHRDGVLKLDDAEEVGGQSGGNLKALDLLEDTYIGYVPSNFTRVYENIGTNKGFQGCITKFKIGRQDVKLHIKQEDWIIEIKGVYDCSEHACKSFPCKNGGTCMKVESDLYRCECPDQFTGDFCDKAQTTCIGNECEFGPECHSAQCHKGPKIQQVLTPEFNGNSFIQFPQLEGIKKRFSIEVNFMSNAANGLILYNGQMKNGRGDFISLNIARGYVQFRFNLGSGIANLTSTPITLNKWHNVRISREGREGSLQLDNGTVIRGYSGTPLTELNLKTPLYIGSVSNWKQIHRLSGASKGLKGAIQKITFNGAPLPITNPLPDCIAVVTHNISGCSSNIGYYIGAPCALDNNPCLNNGECVPNLDNFTCRCTGNYIGKYCEIVDEENVAIKLSGATFLQYRNRGYRSENLTNYTDNDEDISNKTLEDDDGEIDNDFFDELNLDYDSEDLDILRKPERGNRYEIKLRTFVSNGLVLWRSKNRSQLQNYLSIAIVDGYPEFSFNLGRQEPFWAIRSRTKVDDGQWHLIQVRRRKRVGFISVDGQVPTKGVAKTGAIALRTNAKLWIGGSSALPIGLPSSYYKGFDGCVQKILIHGKPLDLLSNNDISKISFCHDNEI</sequence>
<dbReference type="GO" id="GO:0005911">
    <property type="term" value="C:cell-cell junction"/>
    <property type="evidence" value="ECO:0007669"/>
    <property type="project" value="UniProtKB-ARBA"/>
</dbReference>
<feature type="disulfide bond" evidence="13">
    <location>
        <begin position="684"/>
        <end position="696"/>
    </location>
</feature>
<dbReference type="Pfam" id="PF00008">
    <property type="entry name" value="EGF"/>
    <property type="match status" value="3"/>
</dbReference>
<keyword evidence="3" id="KW-0272">Extracellular matrix</keyword>
<dbReference type="GO" id="GO:0007411">
    <property type="term" value="P:axon guidance"/>
    <property type="evidence" value="ECO:0007669"/>
    <property type="project" value="UniProtKB-ARBA"/>
</dbReference>
<feature type="disulfide bond" evidence="13">
    <location>
        <begin position="739"/>
        <end position="756"/>
    </location>
</feature>
<feature type="disulfide bond" evidence="12">
    <location>
        <begin position="1037"/>
        <end position="1046"/>
    </location>
</feature>
<feature type="domain" description="Laminin G" evidence="15">
    <location>
        <begin position="1052"/>
        <end position="1238"/>
    </location>
</feature>
<reference evidence="19" key="1">
    <citation type="submission" date="2022-01" db="EMBL/GenBank/DDBJ databases">
        <authorList>
            <person name="King R."/>
        </authorList>
    </citation>
    <scope>NUCLEOTIDE SEQUENCE</scope>
</reference>
<dbReference type="InterPro" id="IPR036058">
    <property type="entry name" value="Kazal_dom_sf"/>
</dbReference>
<keyword evidence="14" id="KW-1133">Transmembrane helix</keyword>
<feature type="domain" description="Kazal-like" evidence="18">
    <location>
        <begin position="245"/>
        <end position="299"/>
    </location>
</feature>
<evidence type="ECO:0000256" key="2">
    <source>
        <dbReference type="ARBA" id="ARBA00022525"/>
    </source>
</evidence>
<dbReference type="GO" id="GO:0050769">
    <property type="term" value="P:positive regulation of neurogenesis"/>
    <property type="evidence" value="ECO:0007669"/>
    <property type="project" value="UniProtKB-ARBA"/>
</dbReference>
<feature type="domain" description="Kazal-like" evidence="18">
    <location>
        <begin position="398"/>
        <end position="444"/>
    </location>
</feature>
<dbReference type="Pfam" id="PF00053">
    <property type="entry name" value="EGF_laminin"/>
    <property type="match status" value="2"/>
</dbReference>
<evidence type="ECO:0000256" key="8">
    <source>
        <dbReference type="ARBA" id="ARBA00022869"/>
    </source>
</evidence>
<dbReference type="InterPro" id="IPR002350">
    <property type="entry name" value="Kazal_dom"/>
</dbReference>
<dbReference type="Gene3D" id="2.60.120.200">
    <property type="match status" value="3"/>
</dbReference>
<accession>A0A9P0CRG2</accession>
<dbReference type="PROSITE" id="PS01248">
    <property type="entry name" value="EGF_LAM_1"/>
    <property type="match status" value="1"/>
</dbReference>
<dbReference type="GO" id="GO:0005604">
    <property type="term" value="C:basement membrane"/>
    <property type="evidence" value="ECO:0007669"/>
    <property type="project" value="UniProtKB-SubCell"/>
</dbReference>
<dbReference type="PANTHER" id="PTHR10913:SF81">
    <property type="entry name" value="KAZAL-LIKE DOMAIN-CONTAINING PROTEIN"/>
    <property type="match status" value="1"/>
</dbReference>
<dbReference type="GO" id="GO:0005615">
    <property type="term" value="C:extracellular space"/>
    <property type="evidence" value="ECO:0007669"/>
    <property type="project" value="TreeGrafter"/>
</dbReference>
<keyword evidence="20" id="KW-1185">Reference proteome</keyword>
<dbReference type="SMART" id="SM00057">
    <property type="entry name" value="FIMAC"/>
    <property type="match status" value="2"/>
</dbReference>
<comment type="subcellular location">
    <subcellularLocation>
        <location evidence="1">Secreted</location>
        <location evidence="1">Extracellular space</location>
        <location evidence="1">Extracellular matrix</location>
        <location evidence="1">Basement membrane</location>
    </subcellularLocation>
</comment>
<dbReference type="GO" id="GO:0005509">
    <property type="term" value="F:calcium ion binding"/>
    <property type="evidence" value="ECO:0007669"/>
    <property type="project" value="InterPro"/>
</dbReference>
<evidence type="ECO:0008006" key="21">
    <source>
        <dbReference type="Google" id="ProtNLM"/>
    </source>
</evidence>
<keyword evidence="6" id="KW-0677">Repeat</keyword>
<evidence type="ECO:0000256" key="5">
    <source>
        <dbReference type="ARBA" id="ARBA00022729"/>
    </source>
</evidence>
<keyword evidence="7" id="KW-0221">Differentiation</keyword>
<name>A0A9P0CRG2_9CUCU</name>
<evidence type="ECO:0000256" key="4">
    <source>
        <dbReference type="ARBA" id="ARBA00022536"/>
    </source>
</evidence>
<dbReference type="FunFam" id="2.10.25.10:FF:000012">
    <property type="entry name" value="Delta-like protein"/>
    <property type="match status" value="1"/>
</dbReference>
<evidence type="ECO:0000256" key="6">
    <source>
        <dbReference type="ARBA" id="ARBA00022737"/>
    </source>
</evidence>
<comment type="caution">
    <text evidence="12">Lacks conserved residue(s) required for the propagation of feature annotation.</text>
</comment>
<feature type="disulfide bond" evidence="13">
    <location>
        <begin position="686"/>
        <end position="703"/>
    </location>
</feature>
<protein>
    <recommendedName>
        <fullName evidence="21">Agrin</fullName>
    </recommendedName>
</protein>
<feature type="domain" description="Laminin G" evidence="15">
    <location>
        <begin position="1302"/>
        <end position="1480"/>
    </location>
</feature>
<dbReference type="PROSITE" id="PS50025">
    <property type="entry name" value="LAM_G_DOMAIN"/>
    <property type="match status" value="3"/>
</dbReference>
<dbReference type="InterPro" id="IPR001881">
    <property type="entry name" value="EGF-like_Ca-bd_dom"/>
</dbReference>
<evidence type="ECO:0000256" key="1">
    <source>
        <dbReference type="ARBA" id="ARBA00004302"/>
    </source>
</evidence>
<dbReference type="FunFam" id="2.10.25.10:FF:000134">
    <property type="entry name" value="Transmembrane agrin"/>
    <property type="match status" value="1"/>
</dbReference>
<feature type="domain" description="Kazal-like" evidence="18">
    <location>
        <begin position="96"/>
        <end position="150"/>
    </location>
</feature>
<dbReference type="GO" id="GO:0040008">
    <property type="term" value="P:regulation of growth"/>
    <property type="evidence" value="ECO:0007669"/>
    <property type="project" value="UniProtKB-ARBA"/>
</dbReference>
<dbReference type="FunFam" id="3.30.60.30:FF:000024">
    <property type="entry name" value="Transmembrane agrin"/>
    <property type="match status" value="4"/>
</dbReference>
<keyword evidence="14" id="KW-0472">Membrane</keyword>
<dbReference type="PRINTS" id="PR00011">
    <property type="entry name" value="EGFLAMININ"/>
</dbReference>
<feature type="non-terminal residue" evidence="19">
    <location>
        <position position="1"/>
    </location>
</feature>
<feature type="transmembrane region" description="Helical" evidence="14">
    <location>
        <begin position="36"/>
        <end position="57"/>
    </location>
</feature>
<dbReference type="SMART" id="SM00180">
    <property type="entry name" value="EGF_Lam"/>
    <property type="match status" value="2"/>
</dbReference>
<dbReference type="InterPro" id="IPR000742">
    <property type="entry name" value="EGF"/>
</dbReference>
<dbReference type="PROSITE" id="PS51465">
    <property type="entry name" value="KAZAL_2"/>
    <property type="match status" value="8"/>
</dbReference>
<feature type="domain" description="Kazal-like" evidence="18">
    <location>
        <begin position="319"/>
        <end position="373"/>
    </location>
</feature>
<keyword evidence="10" id="KW-0325">Glycoprotein</keyword>
<keyword evidence="2" id="KW-0964">Secreted</keyword>
<evidence type="ECO:0000256" key="13">
    <source>
        <dbReference type="PROSITE-ProRule" id="PRU00460"/>
    </source>
</evidence>
<dbReference type="PANTHER" id="PTHR10913">
    <property type="entry name" value="FOLLISTATIN-RELATED"/>
    <property type="match status" value="1"/>
</dbReference>
<evidence type="ECO:0000256" key="12">
    <source>
        <dbReference type="PROSITE-ProRule" id="PRU00076"/>
    </source>
</evidence>
<dbReference type="CDD" id="cd00110">
    <property type="entry name" value="LamG"/>
    <property type="match status" value="3"/>
</dbReference>
<dbReference type="Pfam" id="PF02210">
    <property type="entry name" value="Laminin_G_2"/>
    <property type="match status" value="1"/>
</dbReference>
<dbReference type="InterPro" id="IPR001791">
    <property type="entry name" value="Laminin_G"/>
</dbReference>
<dbReference type="PROSITE" id="PS50026">
    <property type="entry name" value="EGF_3"/>
    <property type="match status" value="3"/>
</dbReference>